<dbReference type="OMA" id="ERDKWSH"/>
<dbReference type="InterPro" id="IPR039872">
    <property type="entry name" value="KIAA0513"/>
</dbReference>
<sequence length="399" mass="45994">MDGGQHQGHTSFFFPESLGGVHQQPIVVEPFSSNKPSSENKEEGDDDSSATESADSEREMDPLCHAWELRRFSSSPVHSREDTDTEAVERRQFMKAYVKKVFHGKEDFDQEEKARFGDLCSGENGKGREWFAKYVSAQRCHSKCVSEATFYRLVQSFAVVLFECYQMDDYSPAKNLMTMCFTYYYTGKSQPFPSQLLERGTHPAGLDLYLNKANSWLCGKKDAAERLLKNTSKTDVKSFFGGLETFICYPLSLYRNLIYRDEESPAETKLISPEEKKAEKVYLYTHLKQQPIWHSLRFWNAAFFDAVHCERKKRSPTTREKWCHMTQEERDNSSKIDENITFGQLGTFTHNMLAFGLSKKLCNDFLKKQAVIGNLNEGKALKEFSSSNKITREVQLCYF</sequence>
<protein>
    <recommendedName>
        <fullName evidence="2">SBF1/SBF2 domain-containing protein</fullName>
    </recommendedName>
</protein>
<dbReference type="PANTHER" id="PTHR13663">
    <property type="entry name" value="SIMILAR TO RIKEN CDNA 6430548M08"/>
    <property type="match status" value="1"/>
</dbReference>
<dbReference type="Proteomes" id="UP000261620">
    <property type="component" value="Unplaced"/>
</dbReference>
<reference evidence="3" key="1">
    <citation type="submission" date="2025-08" db="UniProtKB">
        <authorList>
            <consortium name="Ensembl"/>
        </authorList>
    </citation>
    <scope>IDENTIFICATION</scope>
</reference>
<dbReference type="Pfam" id="PF12335">
    <property type="entry name" value="SBF2"/>
    <property type="match status" value="1"/>
</dbReference>
<evidence type="ECO:0000259" key="2">
    <source>
        <dbReference type="Pfam" id="PF12335"/>
    </source>
</evidence>
<dbReference type="STRING" id="94237.ENSMMOP00000003196"/>
<evidence type="ECO:0000313" key="3">
    <source>
        <dbReference type="Ensembl" id="ENSMMOP00000003196.1"/>
    </source>
</evidence>
<dbReference type="Ensembl" id="ENSMMOT00000003247.1">
    <property type="protein sequence ID" value="ENSMMOP00000003196.1"/>
    <property type="gene ID" value="ENSMMOG00000002556.1"/>
</dbReference>
<feature type="region of interest" description="Disordered" evidence="1">
    <location>
        <begin position="1"/>
        <end position="59"/>
    </location>
</feature>
<dbReference type="AlphaFoldDB" id="A0A3Q3VN54"/>
<proteinExistence type="predicted"/>
<organism evidence="3 4">
    <name type="scientific">Mola mola</name>
    <name type="common">Ocean sunfish</name>
    <name type="synonym">Tetraodon mola</name>
    <dbReference type="NCBI Taxonomy" id="94237"/>
    <lineage>
        <taxon>Eukaryota</taxon>
        <taxon>Metazoa</taxon>
        <taxon>Chordata</taxon>
        <taxon>Craniata</taxon>
        <taxon>Vertebrata</taxon>
        <taxon>Euteleostomi</taxon>
        <taxon>Actinopterygii</taxon>
        <taxon>Neopterygii</taxon>
        <taxon>Teleostei</taxon>
        <taxon>Neoteleostei</taxon>
        <taxon>Acanthomorphata</taxon>
        <taxon>Eupercaria</taxon>
        <taxon>Tetraodontiformes</taxon>
        <taxon>Molidae</taxon>
        <taxon>Mola</taxon>
    </lineage>
</organism>
<dbReference type="InterPro" id="IPR022096">
    <property type="entry name" value="SBF1/SBF2"/>
</dbReference>
<evidence type="ECO:0000256" key="1">
    <source>
        <dbReference type="SAM" id="MobiDB-lite"/>
    </source>
</evidence>
<evidence type="ECO:0000313" key="4">
    <source>
        <dbReference type="Proteomes" id="UP000261620"/>
    </source>
</evidence>
<accession>A0A3Q3VN54</accession>
<name>A0A3Q3VN54_MOLML</name>
<keyword evidence="4" id="KW-1185">Reference proteome</keyword>
<reference evidence="3" key="2">
    <citation type="submission" date="2025-09" db="UniProtKB">
        <authorList>
            <consortium name="Ensembl"/>
        </authorList>
    </citation>
    <scope>IDENTIFICATION</scope>
</reference>
<feature type="domain" description="SBF1/SBF2" evidence="2">
    <location>
        <begin position="282"/>
        <end position="332"/>
    </location>
</feature>
<dbReference type="PANTHER" id="PTHR13663:SF2">
    <property type="entry name" value="SIMILAR TO RIKEN CDNA 6430548M08"/>
    <property type="match status" value="1"/>
</dbReference>